<dbReference type="Gene3D" id="3.40.50.300">
    <property type="entry name" value="P-loop containing nucleotide triphosphate hydrolases"/>
    <property type="match status" value="1"/>
</dbReference>
<keyword evidence="3" id="KW-1185">Reference proteome</keyword>
<dbReference type="SUPFAM" id="SSF52540">
    <property type="entry name" value="P-loop containing nucleoside triphosphate hydrolases"/>
    <property type="match status" value="1"/>
</dbReference>
<sequence length="176" mass="20046">MNFLCSDCGKNSVPDWELQLSSLKAAINLENENENMEIIEEEKEEWMFMSELNLQELSTDTEYNSTLAPEGYWHNVSEHFDDVDLLSVTSWLNTQKNKNEPSWHISSRVIDISSFSSDQLLAYHIILNHFNSSNELPLHLLVKGIAGSGKSYVIDAVRNVLKEKCQVLAYTGKASF</sequence>
<dbReference type="AlphaFoldDB" id="A0AAU9XH54"/>
<feature type="coiled-coil region" evidence="1">
    <location>
        <begin position="22"/>
        <end position="49"/>
    </location>
</feature>
<gene>
    <name evidence="2" type="ORF">PMEA_00023466</name>
</gene>
<name>A0AAU9XH54_9CNID</name>
<organism evidence="2 3">
    <name type="scientific">Pocillopora meandrina</name>
    <dbReference type="NCBI Taxonomy" id="46732"/>
    <lineage>
        <taxon>Eukaryota</taxon>
        <taxon>Metazoa</taxon>
        <taxon>Cnidaria</taxon>
        <taxon>Anthozoa</taxon>
        <taxon>Hexacorallia</taxon>
        <taxon>Scleractinia</taxon>
        <taxon>Astrocoeniina</taxon>
        <taxon>Pocilloporidae</taxon>
        <taxon>Pocillopora</taxon>
    </lineage>
</organism>
<keyword evidence="1" id="KW-0175">Coiled coil</keyword>
<dbReference type="InterPro" id="IPR027417">
    <property type="entry name" value="P-loop_NTPase"/>
</dbReference>
<comment type="caution">
    <text evidence="2">The sequence shown here is derived from an EMBL/GenBank/DDBJ whole genome shotgun (WGS) entry which is preliminary data.</text>
</comment>
<protein>
    <recommendedName>
        <fullName evidence="4">DNA helicase</fullName>
    </recommendedName>
</protein>
<evidence type="ECO:0000313" key="3">
    <source>
        <dbReference type="Proteomes" id="UP001159428"/>
    </source>
</evidence>
<evidence type="ECO:0000256" key="1">
    <source>
        <dbReference type="SAM" id="Coils"/>
    </source>
</evidence>
<dbReference type="Proteomes" id="UP001159428">
    <property type="component" value="Unassembled WGS sequence"/>
</dbReference>
<dbReference type="EMBL" id="CALNXJ010000043">
    <property type="protein sequence ID" value="CAH3147573.1"/>
    <property type="molecule type" value="Genomic_DNA"/>
</dbReference>
<evidence type="ECO:0008006" key="4">
    <source>
        <dbReference type="Google" id="ProtNLM"/>
    </source>
</evidence>
<accession>A0AAU9XH54</accession>
<reference evidence="2 3" key="1">
    <citation type="submission" date="2022-05" db="EMBL/GenBank/DDBJ databases">
        <authorList>
            <consortium name="Genoscope - CEA"/>
            <person name="William W."/>
        </authorList>
    </citation>
    <scope>NUCLEOTIDE SEQUENCE [LARGE SCALE GENOMIC DNA]</scope>
</reference>
<evidence type="ECO:0000313" key="2">
    <source>
        <dbReference type="EMBL" id="CAH3147573.1"/>
    </source>
</evidence>
<proteinExistence type="predicted"/>